<gene>
    <name evidence="6" type="primary">LOC108856824</name>
</gene>
<dbReference type="PANTHER" id="PTHR33077">
    <property type="entry name" value="PROTEIN TIFY 4A-RELATED-RELATED"/>
    <property type="match status" value="1"/>
</dbReference>
<dbReference type="Pfam" id="PF06200">
    <property type="entry name" value="tify"/>
    <property type="match status" value="1"/>
</dbReference>
<comment type="similarity">
    <text evidence="1 2">Belongs to the TIFY/JAZ family.</text>
</comment>
<dbReference type="InterPro" id="IPR018467">
    <property type="entry name" value="CCT_CS"/>
</dbReference>
<dbReference type="InterPro" id="IPR010399">
    <property type="entry name" value="Tify_dom"/>
</dbReference>
<comment type="subcellular location">
    <subcellularLocation>
        <location evidence="2">Nucleus</location>
    </subcellularLocation>
</comment>
<dbReference type="KEGG" id="rsz:108856824"/>
<dbReference type="OrthoDB" id="1939212at2759"/>
<evidence type="ECO:0000313" key="6">
    <source>
        <dbReference type="RefSeq" id="XP_018486220.1"/>
    </source>
</evidence>
<evidence type="ECO:0000256" key="3">
    <source>
        <dbReference type="SAM" id="MobiDB-lite"/>
    </source>
</evidence>
<reference evidence="6" key="2">
    <citation type="submission" date="2025-08" db="UniProtKB">
        <authorList>
            <consortium name="RefSeq"/>
        </authorList>
    </citation>
    <scope>IDENTIFICATION</scope>
    <source>
        <tissue evidence="6">Leaf</tissue>
    </source>
</reference>
<name>A0A6J0NNY1_RAPSA</name>
<comment type="domain">
    <text evidence="2">The jas domain is required for interaction with COI1.</text>
</comment>
<feature type="compositionally biased region" description="Basic residues" evidence="3">
    <location>
        <begin position="61"/>
        <end position="70"/>
    </location>
</feature>
<proteinExistence type="inferred from homology"/>
<dbReference type="Pfam" id="PF09425">
    <property type="entry name" value="Jas_motif"/>
    <property type="match status" value="1"/>
</dbReference>
<organism evidence="5 6">
    <name type="scientific">Raphanus sativus</name>
    <name type="common">Radish</name>
    <name type="synonym">Raphanus raphanistrum var. sativus</name>
    <dbReference type="NCBI Taxonomy" id="3726"/>
    <lineage>
        <taxon>Eukaryota</taxon>
        <taxon>Viridiplantae</taxon>
        <taxon>Streptophyta</taxon>
        <taxon>Embryophyta</taxon>
        <taxon>Tracheophyta</taxon>
        <taxon>Spermatophyta</taxon>
        <taxon>Magnoliopsida</taxon>
        <taxon>eudicotyledons</taxon>
        <taxon>Gunneridae</taxon>
        <taxon>Pentapetalae</taxon>
        <taxon>rosids</taxon>
        <taxon>malvids</taxon>
        <taxon>Brassicales</taxon>
        <taxon>Brassicaceae</taxon>
        <taxon>Brassiceae</taxon>
        <taxon>Raphanus</taxon>
    </lineage>
</organism>
<feature type="compositionally biased region" description="Basic and acidic residues" evidence="3">
    <location>
        <begin position="17"/>
        <end position="26"/>
    </location>
</feature>
<evidence type="ECO:0000313" key="5">
    <source>
        <dbReference type="Proteomes" id="UP000504610"/>
    </source>
</evidence>
<accession>A0A6J0NNY1</accession>
<dbReference type="Proteomes" id="UP000504610">
    <property type="component" value="Chromosome 5"/>
</dbReference>
<dbReference type="RefSeq" id="XP_018486220.1">
    <property type="nucleotide sequence ID" value="XM_018630718.2"/>
</dbReference>
<keyword evidence="2" id="KW-1184">Jasmonic acid signaling pathway</keyword>
<feature type="compositionally biased region" description="Polar residues" evidence="3">
    <location>
        <begin position="34"/>
        <end position="54"/>
    </location>
</feature>
<dbReference type="GO" id="GO:2000022">
    <property type="term" value="P:regulation of jasmonic acid mediated signaling pathway"/>
    <property type="evidence" value="ECO:0007669"/>
    <property type="project" value="UniProtKB-UniRule"/>
</dbReference>
<keyword evidence="5" id="KW-1185">Reference proteome</keyword>
<protein>
    <recommendedName>
        <fullName evidence="2">Protein TIFY</fullName>
    </recommendedName>
    <alternativeName>
        <fullName evidence="2">Jasmonate ZIM domain-containing protein</fullName>
    </alternativeName>
</protein>
<dbReference type="SMART" id="SM00979">
    <property type="entry name" value="TIFY"/>
    <property type="match status" value="1"/>
</dbReference>
<evidence type="ECO:0000256" key="1">
    <source>
        <dbReference type="ARBA" id="ARBA00008614"/>
    </source>
</evidence>
<dbReference type="GO" id="GO:0031347">
    <property type="term" value="P:regulation of defense response"/>
    <property type="evidence" value="ECO:0007669"/>
    <property type="project" value="UniProtKB-UniRule"/>
</dbReference>
<comment type="function">
    <text evidence="2">Repressor of jasmonate responses.</text>
</comment>
<dbReference type="GO" id="GO:0005634">
    <property type="term" value="C:nucleus"/>
    <property type="evidence" value="ECO:0007669"/>
    <property type="project" value="UniProtKB-SubCell"/>
</dbReference>
<dbReference type="PROSITE" id="PS51320">
    <property type="entry name" value="TIFY"/>
    <property type="match status" value="1"/>
</dbReference>
<sequence>MERDFLGLGSKNSPITVKEETSESSRDSAPNRGMNWSFSKKGSAASSQFLSFRASQDDRHRKPGNYHHLPHSGSFMPSSAAADVYDSNRNTPYSSVQGARMFPNCNQQQESISVSMARPGLQSHYAPGGKSFMSNGINSQPYAGVPIMAPPISVLPAPGSIVGTTDIRSSSKPIGSPAQLTIFYAGSVCVYDDISPDKAKAIMLLAGNGSSMPQAFSPPQTHHQQVVHHARASVDSSAMPPSFMPTVSYLSPEAGSSTTVLGARGFTSATYHNNQTNASTVKPQTVALPQARKASLARFLEKRKERVTSVSPYCLDKKSSTDCRTPISECISSSFSSAT</sequence>
<evidence type="ECO:0000256" key="2">
    <source>
        <dbReference type="RuleBase" id="RU369065"/>
    </source>
</evidence>
<dbReference type="GO" id="GO:0009611">
    <property type="term" value="P:response to wounding"/>
    <property type="evidence" value="ECO:0007669"/>
    <property type="project" value="UniProtKB-UniRule"/>
</dbReference>
<keyword evidence="2" id="KW-0539">Nucleus</keyword>
<reference evidence="5" key="1">
    <citation type="journal article" date="2019" name="Database">
        <title>The radish genome database (RadishGD): an integrated information resource for radish genomics.</title>
        <authorList>
            <person name="Yu H.J."/>
            <person name="Baek S."/>
            <person name="Lee Y.J."/>
            <person name="Cho A."/>
            <person name="Mun J.H."/>
        </authorList>
    </citation>
    <scope>NUCLEOTIDE SEQUENCE [LARGE SCALE GENOMIC DNA]</scope>
    <source>
        <strain evidence="5">cv. WK10039</strain>
    </source>
</reference>
<feature type="region of interest" description="Disordered" evidence="3">
    <location>
        <begin position="1"/>
        <end position="74"/>
    </location>
</feature>
<evidence type="ECO:0000259" key="4">
    <source>
        <dbReference type="PROSITE" id="PS51320"/>
    </source>
</evidence>
<dbReference type="GeneID" id="108856824"/>
<feature type="domain" description="Tify" evidence="4">
    <location>
        <begin position="173"/>
        <end position="208"/>
    </location>
</feature>
<dbReference type="InterPro" id="IPR040390">
    <property type="entry name" value="TIFY/JAZ"/>
</dbReference>
<dbReference type="AlphaFoldDB" id="A0A6J0NNY1"/>
<dbReference type="PANTHER" id="PTHR33077:SF151">
    <property type="entry name" value="PROTEIN TIFY 6A-RELATED"/>
    <property type="match status" value="1"/>
</dbReference>